<dbReference type="Proteomes" id="UP000470022">
    <property type="component" value="Chromosome"/>
</dbReference>
<evidence type="ECO:0000313" key="2">
    <source>
        <dbReference type="Proteomes" id="UP000470022"/>
    </source>
</evidence>
<accession>A0ACD5HE45</accession>
<proteinExistence type="predicted"/>
<gene>
    <name evidence="1" type="ORF">GL267_006200</name>
</gene>
<evidence type="ECO:0000313" key="1">
    <source>
        <dbReference type="EMBL" id="XRI70589.1"/>
    </source>
</evidence>
<dbReference type="EMBL" id="CP127523">
    <property type="protein sequence ID" value="XRI70589.1"/>
    <property type="molecule type" value="Genomic_DNA"/>
</dbReference>
<reference evidence="1" key="1">
    <citation type="submission" date="2023-06" db="EMBL/GenBank/DDBJ databases">
        <title>Complete and circular genome of Acidithiobacillus ferrianus DSM 107098.</title>
        <authorList>
            <person name="Norris P.R."/>
            <person name="Falagan C."/>
            <person name="Moya-Beltran A."/>
            <person name="Castro M."/>
            <person name="Quatrini R."/>
            <person name="Johnson D.B."/>
        </authorList>
    </citation>
    <scope>NUCLEOTIDE SEQUENCE</scope>
    <source>
        <strain evidence="1">MG</strain>
    </source>
</reference>
<organism evidence="1 2">
    <name type="scientific">Acidithiobacillus ferrianus</name>
    <dbReference type="NCBI Taxonomy" id="2678518"/>
    <lineage>
        <taxon>Bacteria</taxon>
        <taxon>Pseudomonadati</taxon>
        <taxon>Pseudomonadota</taxon>
        <taxon>Acidithiobacillia</taxon>
        <taxon>Acidithiobacillales</taxon>
        <taxon>Acidithiobacillaceae</taxon>
        <taxon>Acidithiobacillus</taxon>
    </lineage>
</organism>
<sequence length="413" mass="45046">MRKSDLRLLTDSPAGDLRKTEHIKTPDRCECRGGAEYIVIVGAGFAGWSVAEALRRIGSSAPVLLISSCRGDFYSKPSLSGALADGKTAQDLIYEDAFSRAQRLNIQIRTDTPVIQLDPSRKRLITSHGSIAYGKLVLALGAHQRELALRGNAAHNVHAVNDLADYMKLRQKLDSGPKLVTILGSGLIGCEFADDISGAGHAVTMVDPNHWPLSRLLPEEMAIDLQKQLNDKGIVFHLGTILTTLEYSAGRYRAVLQNGVTFETDIVVIAAGLIPNTGLAERTGLKVDKGISVDLQMQSSISDIYALGDCASVEGTVYSYIEPIKHQAETIAENLTGQRSLFSKKPTIIKVKTPTFPLAACQIRKTETRAWTVVERQEHGCRMELTDEHGELAAVAISGFEKLAARELYKYCM</sequence>
<protein>
    <submittedName>
        <fullName evidence="1">FAD-dependent oxidoreductase</fullName>
    </submittedName>
</protein>
<keyword evidence="2" id="KW-1185">Reference proteome</keyword>
<name>A0ACD5HE45_9PROT</name>